<dbReference type="InterPro" id="IPR001841">
    <property type="entry name" value="Znf_RING"/>
</dbReference>
<gene>
    <name evidence="7" type="ORF">JTE90_007307</name>
</gene>
<dbReference type="EMBL" id="JAFNEN010000459">
    <property type="protein sequence ID" value="KAG8182570.1"/>
    <property type="molecule type" value="Genomic_DNA"/>
</dbReference>
<dbReference type="InterPro" id="IPR013083">
    <property type="entry name" value="Znf_RING/FYVE/PHD"/>
</dbReference>
<protein>
    <recommendedName>
        <fullName evidence="6">RING-type domain-containing protein</fullName>
    </recommendedName>
</protein>
<dbReference type="GO" id="GO:0061630">
    <property type="term" value="F:ubiquitin protein ligase activity"/>
    <property type="evidence" value="ECO:0007669"/>
    <property type="project" value="TreeGrafter"/>
</dbReference>
<organism evidence="7 8">
    <name type="scientific">Oedothorax gibbosus</name>
    <dbReference type="NCBI Taxonomy" id="931172"/>
    <lineage>
        <taxon>Eukaryota</taxon>
        <taxon>Metazoa</taxon>
        <taxon>Ecdysozoa</taxon>
        <taxon>Arthropoda</taxon>
        <taxon>Chelicerata</taxon>
        <taxon>Arachnida</taxon>
        <taxon>Araneae</taxon>
        <taxon>Araneomorphae</taxon>
        <taxon>Entelegynae</taxon>
        <taxon>Araneoidea</taxon>
        <taxon>Linyphiidae</taxon>
        <taxon>Erigoninae</taxon>
        <taxon>Oedothorax</taxon>
    </lineage>
</organism>
<dbReference type="GO" id="GO:0006511">
    <property type="term" value="P:ubiquitin-dependent protein catabolic process"/>
    <property type="evidence" value="ECO:0007669"/>
    <property type="project" value="TreeGrafter"/>
</dbReference>
<keyword evidence="2 4" id="KW-0863">Zinc-finger</keyword>
<evidence type="ECO:0000256" key="2">
    <source>
        <dbReference type="ARBA" id="ARBA00022771"/>
    </source>
</evidence>
<feature type="region of interest" description="Disordered" evidence="5">
    <location>
        <begin position="1"/>
        <end position="43"/>
    </location>
</feature>
<dbReference type="SMART" id="SM00184">
    <property type="entry name" value="RING"/>
    <property type="match status" value="1"/>
</dbReference>
<dbReference type="InterPro" id="IPR051834">
    <property type="entry name" value="RING_finger_E3_ligase"/>
</dbReference>
<dbReference type="PANTHER" id="PTHR45931:SF3">
    <property type="entry name" value="RING ZINC FINGER-CONTAINING PROTEIN"/>
    <property type="match status" value="1"/>
</dbReference>
<name>A0AAV6UG72_9ARAC</name>
<dbReference type="Proteomes" id="UP000827092">
    <property type="component" value="Unassembled WGS sequence"/>
</dbReference>
<evidence type="ECO:0000313" key="7">
    <source>
        <dbReference type="EMBL" id="KAG8182570.1"/>
    </source>
</evidence>
<evidence type="ECO:0000256" key="5">
    <source>
        <dbReference type="SAM" id="MobiDB-lite"/>
    </source>
</evidence>
<proteinExistence type="predicted"/>
<dbReference type="GO" id="GO:0005634">
    <property type="term" value="C:nucleus"/>
    <property type="evidence" value="ECO:0007669"/>
    <property type="project" value="TreeGrafter"/>
</dbReference>
<feature type="compositionally biased region" description="Basic residues" evidence="5">
    <location>
        <begin position="1"/>
        <end position="16"/>
    </location>
</feature>
<feature type="compositionally biased region" description="Basic and acidic residues" evidence="5">
    <location>
        <begin position="33"/>
        <end position="43"/>
    </location>
</feature>
<evidence type="ECO:0000256" key="1">
    <source>
        <dbReference type="ARBA" id="ARBA00022723"/>
    </source>
</evidence>
<evidence type="ECO:0000313" key="8">
    <source>
        <dbReference type="Proteomes" id="UP000827092"/>
    </source>
</evidence>
<keyword evidence="1" id="KW-0479">Metal-binding</keyword>
<dbReference type="PANTHER" id="PTHR45931">
    <property type="entry name" value="SI:CH211-59O9.10"/>
    <property type="match status" value="1"/>
</dbReference>
<feature type="domain" description="RING-type" evidence="6">
    <location>
        <begin position="52"/>
        <end position="90"/>
    </location>
</feature>
<dbReference type="Pfam" id="PF13639">
    <property type="entry name" value="zf-RING_2"/>
    <property type="match status" value="1"/>
</dbReference>
<dbReference type="PROSITE" id="PS50089">
    <property type="entry name" value="ZF_RING_2"/>
    <property type="match status" value="1"/>
</dbReference>
<dbReference type="Gene3D" id="3.30.40.10">
    <property type="entry name" value="Zinc/RING finger domain, C3HC4 (zinc finger)"/>
    <property type="match status" value="1"/>
</dbReference>
<accession>A0AAV6UG72</accession>
<dbReference type="AlphaFoldDB" id="A0AAV6UG72"/>
<sequence>MRKRALPPFPRHHYNLRSRVQASPKTKPAVPKQKRDTQPLKDLSPKKEATTCVICLDTEGRMTTVKCGHRFHSKCINCWLKESDSCPVCRFRLRKPNYSFFCIMTSLIVQTQAQPPWNVRREEGV</sequence>
<reference evidence="7 8" key="1">
    <citation type="journal article" date="2022" name="Nat. Ecol. Evol.">
        <title>A masculinizing supergene underlies an exaggerated male reproductive morph in a spider.</title>
        <authorList>
            <person name="Hendrickx F."/>
            <person name="De Corte Z."/>
            <person name="Sonet G."/>
            <person name="Van Belleghem S.M."/>
            <person name="Kostlbacher S."/>
            <person name="Vangestel C."/>
        </authorList>
    </citation>
    <scope>NUCLEOTIDE SEQUENCE [LARGE SCALE GENOMIC DNA]</scope>
    <source>
        <strain evidence="7">W744_W776</strain>
    </source>
</reference>
<dbReference type="SUPFAM" id="SSF57850">
    <property type="entry name" value="RING/U-box"/>
    <property type="match status" value="1"/>
</dbReference>
<evidence type="ECO:0000256" key="3">
    <source>
        <dbReference type="ARBA" id="ARBA00022833"/>
    </source>
</evidence>
<keyword evidence="3" id="KW-0862">Zinc</keyword>
<evidence type="ECO:0000259" key="6">
    <source>
        <dbReference type="PROSITE" id="PS50089"/>
    </source>
</evidence>
<comment type="caution">
    <text evidence="7">The sequence shown here is derived from an EMBL/GenBank/DDBJ whole genome shotgun (WGS) entry which is preliminary data.</text>
</comment>
<dbReference type="GO" id="GO:0008270">
    <property type="term" value="F:zinc ion binding"/>
    <property type="evidence" value="ECO:0007669"/>
    <property type="project" value="UniProtKB-KW"/>
</dbReference>
<evidence type="ECO:0000256" key="4">
    <source>
        <dbReference type="PROSITE-ProRule" id="PRU00175"/>
    </source>
</evidence>
<keyword evidence="8" id="KW-1185">Reference proteome</keyword>